<comment type="caution">
    <text evidence="1">The sequence shown here is derived from an EMBL/GenBank/DDBJ whole genome shotgun (WGS) entry which is preliminary data.</text>
</comment>
<gene>
    <name evidence="1" type="ORF">C4D60_Mb08t02260</name>
</gene>
<proteinExistence type="predicted"/>
<organism evidence="1 2">
    <name type="scientific">Musa balbisiana</name>
    <name type="common">Banana</name>
    <dbReference type="NCBI Taxonomy" id="52838"/>
    <lineage>
        <taxon>Eukaryota</taxon>
        <taxon>Viridiplantae</taxon>
        <taxon>Streptophyta</taxon>
        <taxon>Embryophyta</taxon>
        <taxon>Tracheophyta</taxon>
        <taxon>Spermatophyta</taxon>
        <taxon>Magnoliopsida</taxon>
        <taxon>Liliopsida</taxon>
        <taxon>Zingiberales</taxon>
        <taxon>Musaceae</taxon>
        <taxon>Musa</taxon>
    </lineage>
</organism>
<evidence type="ECO:0000313" key="2">
    <source>
        <dbReference type="Proteomes" id="UP000317650"/>
    </source>
</evidence>
<accession>A0A4S8K0U7</accession>
<dbReference type="AlphaFoldDB" id="A0A4S8K0U7"/>
<name>A0A4S8K0U7_MUSBA</name>
<reference evidence="1 2" key="1">
    <citation type="journal article" date="2019" name="Nat. Plants">
        <title>Genome sequencing of Musa balbisiana reveals subgenome evolution and function divergence in polyploid bananas.</title>
        <authorList>
            <person name="Yao X."/>
        </authorList>
    </citation>
    <scope>NUCLEOTIDE SEQUENCE [LARGE SCALE GENOMIC DNA]</scope>
    <source>
        <strain evidence="2">cv. DH-PKW</strain>
        <tissue evidence="1">Leaves</tissue>
    </source>
</reference>
<keyword evidence="2" id="KW-1185">Reference proteome</keyword>
<dbReference type="EMBL" id="PYDT01000002">
    <property type="protein sequence ID" value="THU68282.1"/>
    <property type="molecule type" value="Genomic_DNA"/>
</dbReference>
<sequence length="76" mass="8360">MKTFSTTSDPKADIGDSIIRIFIIPVDHGLTLKLYNGQAQPQFKLEQQKQNSLQVRGIAVTTAIAVVVRAQAFPSF</sequence>
<protein>
    <submittedName>
        <fullName evidence="1">Uncharacterized protein</fullName>
    </submittedName>
</protein>
<dbReference type="Proteomes" id="UP000317650">
    <property type="component" value="Chromosome 8"/>
</dbReference>
<evidence type="ECO:0000313" key="1">
    <source>
        <dbReference type="EMBL" id="THU68282.1"/>
    </source>
</evidence>